<dbReference type="Gene3D" id="3.30.2350.10">
    <property type="entry name" value="Pseudouridine synthase"/>
    <property type="match status" value="1"/>
</dbReference>
<keyword evidence="5" id="KW-0413">Isomerase</keyword>
<organism evidence="8 9">
    <name type="scientific">Companilactobacillus halodurans</name>
    <dbReference type="NCBI Taxonomy" id="2584183"/>
    <lineage>
        <taxon>Bacteria</taxon>
        <taxon>Bacillati</taxon>
        <taxon>Bacillota</taxon>
        <taxon>Bacilli</taxon>
        <taxon>Lactobacillales</taxon>
        <taxon>Lactobacillaceae</taxon>
        <taxon>Companilactobacillus</taxon>
    </lineage>
</organism>
<dbReference type="CDD" id="cd02869">
    <property type="entry name" value="PseudoU_synth_RluA_like"/>
    <property type="match status" value="1"/>
</dbReference>
<sequence>MRRSNRFLKFTIGKNDKPVIRKFLVQHKFSSSQLHNLKNKGGLIFVNHKKRHFNFKMKPGDELLVVLNAEEPSDLIKPMKGKIDVIYEDNYLLVVNKPPGIASLPAKAKDTQTMANLVKAYLIDKNENSSIHLVTRLDRDTSGLMVFAKTSYAHSLLDQILHTENFQKYYLALVYGQVQPPNGLVDLPIGIDSKAFYMRTIDHSKGKESKTLYKTIENYPQASLLKLKLLTGRTHQIRVHLTAIGHPIIGDDMYSKVRDSRINRQALHCYRLNIVHPVTKVLLKLKAPLPKDMVMLKGVLRGEKNGRK</sequence>
<proteinExistence type="inferred from homology"/>
<dbReference type="InterPro" id="IPR006224">
    <property type="entry name" value="PsdUridine_synth_RluA-like_CS"/>
</dbReference>
<reference evidence="9 10" key="1">
    <citation type="journal article" date="2019" name="Syst. Appl. Microbiol.">
        <title>Polyphasic characterization of two novel Lactobacillus spp. isolated from blown salami packages: Description of Lactobacillus halodurans sp. nov. and Lactobacillus salsicarnum sp. nov.</title>
        <authorList>
            <person name="Schuster J.A."/>
            <person name="Klingl A."/>
            <person name="Vogel R.F."/>
            <person name="Ehrmann M.A."/>
        </authorList>
    </citation>
    <scope>NUCLEOTIDE SEQUENCE [LARGE SCALE GENOMIC DNA]</scope>
    <source>
        <strain evidence="8 9">TMW 1.1920</strain>
        <strain evidence="7 10">TMW 1.2172</strain>
    </source>
</reference>
<dbReference type="PROSITE" id="PS01129">
    <property type="entry name" value="PSI_RLU"/>
    <property type="match status" value="1"/>
</dbReference>
<dbReference type="InterPro" id="IPR020103">
    <property type="entry name" value="PsdUridine_synth_cat_dom_sf"/>
</dbReference>
<keyword evidence="4" id="KW-0694">RNA-binding</keyword>
<dbReference type="PROSITE" id="PS50889">
    <property type="entry name" value="S4"/>
    <property type="match status" value="1"/>
</dbReference>
<keyword evidence="9" id="KW-1185">Reference proteome</keyword>
<comment type="similarity">
    <text evidence="2 5">Belongs to the pseudouridine synthase RluA family.</text>
</comment>
<dbReference type="Proteomes" id="UP000371423">
    <property type="component" value="Unassembled WGS sequence"/>
</dbReference>
<accession>A0A5P0ZUA2</accession>
<dbReference type="EMBL" id="VDFP01000008">
    <property type="protein sequence ID" value="MQS75865.1"/>
    <property type="molecule type" value="Genomic_DNA"/>
</dbReference>
<evidence type="ECO:0000313" key="10">
    <source>
        <dbReference type="Proteomes" id="UP000414364"/>
    </source>
</evidence>
<feature type="domain" description="Pseudouridine synthase RsuA/RluA-like" evidence="6">
    <location>
        <begin position="91"/>
        <end position="242"/>
    </location>
</feature>
<evidence type="ECO:0000256" key="3">
    <source>
        <dbReference type="PIRSR" id="PIRSR606225-1"/>
    </source>
</evidence>
<dbReference type="GO" id="GO:0000455">
    <property type="term" value="P:enzyme-directed rRNA pseudouridine synthesis"/>
    <property type="evidence" value="ECO:0007669"/>
    <property type="project" value="TreeGrafter"/>
</dbReference>
<dbReference type="GO" id="GO:0003723">
    <property type="term" value="F:RNA binding"/>
    <property type="evidence" value="ECO:0007669"/>
    <property type="project" value="UniProtKB-KW"/>
</dbReference>
<dbReference type="AlphaFoldDB" id="A0A5P0ZUA2"/>
<feature type="active site" evidence="3">
    <location>
        <position position="138"/>
    </location>
</feature>
<dbReference type="PANTHER" id="PTHR21600">
    <property type="entry name" value="MITOCHONDRIAL RNA PSEUDOURIDINE SYNTHASE"/>
    <property type="match status" value="1"/>
</dbReference>
<dbReference type="InterPro" id="IPR006145">
    <property type="entry name" value="PsdUridine_synth_RsuA/RluA"/>
</dbReference>
<evidence type="ECO:0000256" key="2">
    <source>
        <dbReference type="ARBA" id="ARBA00010876"/>
    </source>
</evidence>
<dbReference type="Proteomes" id="UP000414364">
    <property type="component" value="Unassembled WGS sequence"/>
</dbReference>
<evidence type="ECO:0000256" key="4">
    <source>
        <dbReference type="PROSITE-ProRule" id="PRU00182"/>
    </source>
</evidence>
<evidence type="ECO:0000259" key="6">
    <source>
        <dbReference type="Pfam" id="PF00849"/>
    </source>
</evidence>
<dbReference type="InterPro" id="IPR006225">
    <property type="entry name" value="PsdUridine_synth_RluC/D"/>
</dbReference>
<dbReference type="OrthoDB" id="9807829at2"/>
<dbReference type="GO" id="GO:0140098">
    <property type="term" value="F:catalytic activity, acting on RNA"/>
    <property type="evidence" value="ECO:0007669"/>
    <property type="project" value="UniProtKB-ARBA"/>
</dbReference>
<dbReference type="InterPro" id="IPR050188">
    <property type="entry name" value="RluA_PseudoU_synthase"/>
</dbReference>
<dbReference type="PANTHER" id="PTHR21600:SF35">
    <property type="entry name" value="PSEUDOURIDINE SYNTHASE"/>
    <property type="match status" value="1"/>
</dbReference>
<protein>
    <recommendedName>
        <fullName evidence="5">Pseudouridine synthase</fullName>
        <ecNumber evidence="5">5.4.99.-</ecNumber>
    </recommendedName>
</protein>
<evidence type="ECO:0000313" key="7">
    <source>
        <dbReference type="EMBL" id="MQS75865.1"/>
    </source>
</evidence>
<evidence type="ECO:0000313" key="8">
    <source>
        <dbReference type="EMBL" id="MQS96643.1"/>
    </source>
</evidence>
<name>A0A5P0ZUA2_9LACO</name>
<dbReference type="EMBL" id="VDFO01000005">
    <property type="protein sequence ID" value="MQS96643.1"/>
    <property type="molecule type" value="Genomic_DNA"/>
</dbReference>
<dbReference type="NCBIfam" id="TIGR00005">
    <property type="entry name" value="rluA_subfam"/>
    <property type="match status" value="1"/>
</dbReference>
<dbReference type="SUPFAM" id="SSF55120">
    <property type="entry name" value="Pseudouridine synthase"/>
    <property type="match status" value="1"/>
</dbReference>
<evidence type="ECO:0000256" key="1">
    <source>
        <dbReference type="ARBA" id="ARBA00000073"/>
    </source>
</evidence>
<dbReference type="EC" id="5.4.99.-" evidence="5"/>
<comment type="catalytic activity">
    <reaction evidence="1 5">
        <text>a uridine in RNA = a pseudouridine in RNA</text>
        <dbReference type="Rhea" id="RHEA:48348"/>
        <dbReference type="Rhea" id="RHEA-COMP:12068"/>
        <dbReference type="Rhea" id="RHEA-COMP:12069"/>
        <dbReference type="ChEBI" id="CHEBI:65314"/>
        <dbReference type="ChEBI" id="CHEBI:65315"/>
    </reaction>
</comment>
<evidence type="ECO:0000256" key="5">
    <source>
        <dbReference type="RuleBase" id="RU362028"/>
    </source>
</evidence>
<dbReference type="RefSeq" id="WP_153385258.1">
    <property type="nucleotide sequence ID" value="NZ_VDFO01000005.1"/>
</dbReference>
<comment type="caution">
    <text evidence="8">The sequence shown here is derived from an EMBL/GenBank/DDBJ whole genome shotgun (WGS) entry which is preliminary data.</text>
</comment>
<evidence type="ECO:0000313" key="9">
    <source>
        <dbReference type="Proteomes" id="UP000371423"/>
    </source>
</evidence>
<dbReference type="GO" id="GO:0009982">
    <property type="term" value="F:pseudouridine synthase activity"/>
    <property type="evidence" value="ECO:0007669"/>
    <property type="project" value="InterPro"/>
</dbReference>
<gene>
    <name evidence="8" type="ORF">FHL05_01895</name>
    <name evidence="7" type="ORF">FHL06_05620</name>
</gene>
<dbReference type="Pfam" id="PF00849">
    <property type="entry name" value="PseudoU_synth_2"/>
    <property type="match status" value="1"/>
</dbReference>
<comment type="function">
    <text evidence="5">Responsible for synthesis of pseudouridine from uracil.</text>
</comment>